<accession>A0ABD3TL27</accession>
<feature type="compositionally biased region" description="Basic and acidic residues" evidence="1">
    <location>
        <begin position="1"/>
        <end position="14"/>
    </location>
</feature>
<comment type="caution">
    <text evidence="2">The sequence shown here is derived from an EMBL/GenBank/DDBJ whole genome shotgun (WGS) entry which is preliminary data.</text>
</comment>
<proteinExistence type="predicted"/>
<dbReference type="PANTHER" id="PTHR34221:SF4">
    <property type="entry name" value="CHROMOSOME LG9 OPEN READING FRAME, HUMAN C17ORF98"/>
    <property type="match status" value="1"/>
</dbReference>
<evidence type="ECO:0000256" key="1">
    <source>
        <dbReference type="SAM" id="MobiDB-lite"/>
    </source>
</evidence>
<dbReference type="Proteomes" id="UP001634394">
    <property type="component" value="Unassembled WGS sequence"/>
</dbReference>
<dbReference type="AlphaFoldDB" id="A0ABD3TL27"/>
<evidence type="ECO:0000313" key="2">
    <source>
        <dbReference type="EMBL" id="KAL3837477.1"/>
    </source>
</evidence>
<sequence>MADDNKGQTTDDKKKTKTASPRGRHNKLYRCPPTPAPEKLLEKEKSFVLDCTAVSSISCDFSKANPKLGPVIPPYNAQKDMHVSNYFKFHGVDKTLKKTDQVNPGTSIDGAVMDYFEERGPGAQYLTLRNDSGAGHSRDLVDGHAQFMQGVRPVIGYNGAYGFRRNTPWLRHSPSPFGTASRSPAHESAVQPRQAAVQAK</sequence>
<feature type="region of interest" description="Disordered" evidence="1">
    <location>
        <begin position="1"/>
        <end position="37"/>
    </location>
</feature>
<protein>
    <submittedName>
        <fullName evidence="2">Uncharacterized protein</fullName>
    </submittedName>
</protein>
<dbReference type="PANTHER" id="PTHR34221">
    <property type="entry name" value="HYPOTHETICAL PROTEIN LOC691189"/>
    <property type="match status" value="1"/>
</dbReference>
<dbReference type="Pfam" id="PF15075">
    <property type="entry name" value="SPMAP1-like"/>
    <property type="match status" value="1"/>
</dbReference>
<reference evidence="2 3" key="1">
    <citation type="submission" date="2024-11" db="EMBL/GenBank/DDBJ databases">
        <title>Chromosome-level genome assembly of the freshwater bivalve Anodonta woodiana.</title>
        <authorList>
            <person name="Chen X."/>
        </authorList>
    </citation>
    <scope>NUCLEOTIDE SEQUENCE [LARGE SCALE GENOMIC DNA]</scope>
    <source>
        <strain evidence="2">MN2024</strain>
        <tissue evidence="2">Gills</tissue>
    </source>
</reference>
<name>A0ABD3TL27_SINWO</name>
<feature type="region of interest" description="Disordered" evidence="1">
    <location>
        <begin position="173"/>
        <end position="200"/>
    </location>
</feature>
<organism evidence="2 3">
    <name type="scientific">Sinanodonta woodiana</name>
    <name type="common">Chinese pond mussel</name>
    <name type="synonym">Anodonta woodiana</name>
    <dbReference type="NCBI Taxonomy" id="1069815"/>
    <lineage>
        <taxon>Eukaryota</taxon>
        <taxon>Metazoa</taxon>
        <taxon>Spiralia</taxon>
        <taxon>Lophotrochozoa</taxon>
        <taxon>Mollusca</taxon>
        <taxon>Bivalvia</taxon>
        <taxon>Autobranchia</taxon>
        <taxon>Heteroconchia</taxon>
        <taxon>Palaeoheterodonta</taxon>
        <taxon>Unionida</taxon>
        <taxon>Unionoidea</taxon>
        <taxon>Unionidae</taxon>
        <taxon>Unioninae</taxon>
        <taxon>Sinanodonta</taxon>
    </lineage>
</organism>
<evidence type="ECO:0000313" key="3">
    <source>
        <dbReference type="Proteomes" id="UP001634394"/>
    </source>
</evidence>
<dbReference type="InterPro" id="IPR028027">
    <property type="entry name" value="SPMAP1"/>
</dbReference>
<keyword evidence="3" id="KW-1185">Reference proteome</keyword>
<dbReference type="EMBL" id="JBJQND010000018">
    <property type="protein sequence ID" value="KAL3837477.1"/>
    <property type="molecule type" value="Genomic_DNA"/>
</dbReference>
<gene>
    <name evidence="2" type="ORF">ACJMK2_022831</name>
</gene>